<dbReference type="InterPro" id="IPR021835">
    <property type="entry name" value="DUF3427"/>
</dbReference>
<accession>D1BZV1</accession>
<dbReference type="GO" id="GO:0016787">
    <property type="term" value="F:hydrolase activity"/>
    <property type="evidence" value="ECO:0007669"/>
    <property type="project" value="InterPro"/>
</dbReference>
<keyword evidence="4" id="KW-1185">Reference proteome</keyword>
<dbReference type="CDD" id="cd18799">
    <property type="entry name" value="SF2_C_EcoAI-like"/>
    <property type="match status" value="1"/>
</dbReference>
<dbReference type="InterPro" id="IPR001650">
    <property type="entry name" value="Helicase_C-like"/>
</dbReference>
<dbReference type="Pfam" id="PF00271">
    <property type="entry name" value="Helicase_C"/>
    <property type="match status" value="1"/>
</dbReference>
<dbReference type="KEGG" id="xce:Xcel_3077"/>
<dbReference type="InterPro" id="IPR014001">
    <property type="entry name" value="Helicase_ATP-bd"/>
</dbReference>
<dbReference type="InterPro" id="IPR027417">
    <property type="entry name" value="P-loop_NTPase"/>
</dbReference>
<dbReference type="STRING" id="446471.Xcel_3077"/>
<dbReference type="Gene3D" id="3.30.870.10">
    <property type="entry name" value="Endonuclease Chain A"/>
    <property type="match status" value="1"/>
</dbReference>
<evidence type="ECO:0000313" key="4">
    <source>
        <dbReference type="Proteomes" id="UP000002255"/>
    </source>
</evidence>
<dbReference type="InterPro" id="IPR025202">
    <property type="entry name" value="PLD-like_dom"/>
</dbReference>
<dbReference type="InterPro" id="IPR006935">
    <property type="entry name" value="Helicase/UvrB_N"/>
</dbReference>
<sequence length="980" mass="108859">MTTDFTWNQQFRLDVDFGFLSTQTHGAPRHHNPRIILNGDGSTVLHEILSELRRCSSFTFSVAFVAPAAVAQLKQALVEFDGVGRIITSDYLGFNSPEAFAELHNLRALGIDVRLHNADGFHPKGYIFEHANAVTTMMGSSNLTPSALLRNHEWNLKVSASPDSDLAAQLAHLVELQVADSVPITQEWIEQYAKTYVRPAQRPPRVPRDVSALVPHPTAPLEERSPSLLPTTITPNRMQRDALNALAAVRDSGEKRAIVISATGTGKTILSALDVRAVNPRRLLFVVHREQILDRTIQEYRKVLGGDASDYGKLTGSSKDFAARYLFATVQTLAQPDVLARFPADVFDYVIVDEAHRGGSPTHRRVIGHFDPVFMLGMTATPERTDGFNVFELFHYNVPYEIRLNRALDEDMLTPFHYYGITDATFDDDTTVDALSDLDLLVSPQRVSHLIWALETYAQAGTAPRGLIFCSRTQEARRLSDVLNRSLLRGRPLRTASLTGVDSIEHRERTVEQLESGELDYILTVDVFNEGVDIPSINQVIMLRQTQSAIVFVQQLGRGLRKCDQKEYLVVLDFIGNYANNFLIPIALFGDDSLNKESLRQNLIAVEEAGALPGLSSVQFDKIAQQRVLESIRDTKLDDMARLKAAVVAMRNRVGAVPRLWDFFRFESVDPVVLATKKEHYPALVRSLLKEEIDLSETSSRALQLLSHEVLPAKRGHEFVLLRALLNDGRLTSSQIDERFAAAGLPTSPAYVKSAVDTLTLDGFAEADVRRYGSGIAVRDGSAVTLKSEVASAYASPTDFPSAVDDIIDTGLSLVRKGFDPSARFTVGRQYSRKEALRQLCWPRSWASTVYGYKVDRASGACPIFVTLHKSDEISASTAYEDALLDPSSMLWYTRSRRTLRSSEVQAIVSGDVALYVFVKKDDAEGTGFYFLGQATAHDAEEATMPDASGNSLDVVRMILRFEKPVETALFDYFHSTLID</sequence>
<evidence type="ECO:0000259" key="2">
    <source>
        <dbReference type="PROSITE" id="PS51194"/>
    </source>
</evidence>
<dbReference type="HOGENOM" id="CLU_005588_1_0_11"/>
<dbReference type="InterPro" id="IPR058403">
    <property type="entry name" value="DUF8090"/>
</dbReference>
<dbReference type="Gene3D" id="3.40.50.300">
    <property type="entry name" value="P-loop containing nucleotide triphosphate hydrolases"/>
    <property type="match status" value="2"/>
</dbReference>
<organism evidence="3 4">
    <name type="scientific">Xylanimonas cellulosilytica (strain DSM 15894 / JCM 12276 / CECT 5975 / KCTC 9989 / LMG 20990 / NBRC 107835 / XIL07)</name>
    <dbReference type="NCBI Taxonomy" id="446471"/>
    <lineage>
        <taxon>Bacteria</taxon>
        <taxon>Bacillati</taxon>
        <taxon>Actinomycetota</taxon>
        <taxon>Actinomycetes</taxon>
        <taxon>Micrococcales</taxon>
        <taxon>Promicromonosporaceae</taxon>
        <taxon>Xylanimonas</taxon>
    </lineage>
</organism>
<evidence type="ECO:0000259" key="1">
    <source>
        <dbReference type="PROSITE" id="PS51192"/>
    </source>
</evidence>
<dbReference type="Pfam" id="PF04851">
    <property type="entry name" value="ResIII"/>
    <property type="match status" value="1"/>
</dbReference>
<dbReference type="PANTHER" id="PTHR47396">
    <property type="entry name" value="TYPE I RESTRICTION ENZYME ECOKI R PROTEIN"/>
    <property type="match status" value="1"/>
</dbReference>
<dbReference type="EMBL" id="CP001821">
    <property type="protein sequence ID" value="ACZ32079.1"/>
    <property type="molecule type" value="Genomic_DNA"/>
</dbReference>
<dbReference type="GO" id="GO:0005524">
    <property type="term" value="F:ATP binding"/>
    <property type="evidence" value="ECO:0007669"/>
    <property type="project" value="InterPro"/>
</dbReference>
<dbReference type="RefSeq" id="WP_012879821.1">
    <property type="nucleotide sequence ID" value="NC_013530.1"/>
</dbReference>
<dbReference type="SMART" id="SM00490">
    <property type="entry name" value="HELICc"/>
    <property type="match status" value="1"/>
</dbReference>
<feature type="domain" description="Helicase ATP-binding" evidence="1">
    <location>
        <begin position="248"/>
        <end position="400"/>
    </location>
</feature>
<dbReference type="PANTHER" id="PTHR47396:SF1">
    <property type="entry name" value="ATP-DEPENDENT HELICASE IRC3-RELATED"/>
    <property type="match status" value="1"/>
</dbReference>
<dbReference type="SUPFAM" id="SSF56024">
    <property type="entry name" value="Phospholipase D/nuclease"/>
    <property type="match status" value="1"/>
</dbReference>
<dbReference type="CDD" id="cd18032">
    <property type="entry name" value="DEXHc_RE_I_III_res"/>
    <property type="match status" value="1"/>
</dbReference>
<gene>
    <name evidence="3" type="ordered locus">Xcel_3077</name>
</gene>
<reference evidence="4" key="1">
    <citation type="submission" date="2009-11" db="EMBL/GenBank/DDBJ databases">
        <title>The complete chromosome of Xylanimonas cellulosilytica DSM 15894.</title>
        <authorList>
            <consortium name="US DOE Joint Genome Institute (JGI-PGF)"/>
            <person name="Lucas S."/>
            <person name="Copeland A."/>
            <person name="Lapidus A."/>
            <person name="Glavina del Rio T."/>
            <person name="Dalin E."/>
            <person name="Tice H."/>
            <person name="Bruce D."/>
            <person name="Goodwin L."/>
            <person name="Pitluck S."/>
            <person name="Kyrpides N."/>
            <person name="Mavromatis K."/>
            <person name="Ivanova N."/>
            <person name="Mikhailova N."/>
            <person name="Foster B."/>
            <person name="Clum A."/>
            <person name="Brettin T."/>
            <person name="Detter J.C."/>
            <person name="Han C."/>
            <person name="Larimer F."/>
            <person name="Land M."/>
            <person name="Hauser L."/>
            <person name="Markowitz V."/>
            <person name="Cheng J.F."/>
            <person name="Hugenholtz P."/>
            <person name="Woyke T."/>
            <person name="Wu D."/>
            <person name="Gehrich-Schroeter G."/>
            <person name="Schneider S."/>
            <person name="Pukall S.R."/>
            <person name="Klenk H.P."/>
            <person name="Eisen J.A."/>
        </authorList>
    </citation>
    <scope>NUCLEOTIDE SEQUENCE [LARGE SCALE GENOMIC DNA]</scope>
    <source>
        <strain evidence="4">DSM 15894 / CECT 5975 / LMG 20990 / XIL07</strain>
    </source>
</reference>
<dbReference type="InterPro" id="IPR050742">
    <property type="entry name" value="Helicase_Restrict-Modif_Enz"/>
</dbReference>
<dbReference type="GO" id="GO:0003677">
    <property type="term" value="F:DNA binding"/>
    <property type="evidence" value="ECO:0007669"/>
    <property type="project" value="InterPro"/>
</dbReference>
<dbReference type="eggNOG" id="COG3886">
    <property type="taxonomic scope" value="Bacteria"/>
</dbReference>
<dbReference type="Proteomes" id="UP000002255">
    <property type="component" value="Chromosome"/>
</dbReference>
<reference evidence="3 4" key="2">
    <citation type="journal article" date="2010" name="Stand. Genomic Sci.">
        <title>Complete genome sequence of Xylanimonas cellulosilytica type strain (XIL07).</title>
        <authorList>
            <person name="Foster B."/>
            <person name="Pukall R."/>
            <person name="Abt B."/>
            <person name="Nolan M."/>
            <person name="Glavina Del Rio T."/>
            <person name="Chen F."/>
            <person name="Lucas S."/>
            <person name="Tice H."/>
            <person name="Pitluck S."/>
            <person name="Cheng J.-F."/>
            <person name="Chertkov O."/>
            <person name="Brettin T."/>
            <person name="Han C."/>
            <person name="Detter J.C."/>
            <person name="Bruce D."/>
            <person name="Goodwin L."/>
            <person name="Ivanova N."/>
            <person name="Mavromatis K."/>
            <person name="Pati A."/>
            <person name="Mikhailova N."/>
            <person name="Chen A."/>
            <person name="Palaniappan K."/>
            <person name="Land M."/>
            <person name="Hauser L."/>
            <person name="Chang Y.-J."/>
            <person name="Jeffries C.D."/>
            <person name="Chain P."/>
            <person name="Rohde M."/>
            <person name="Goeker M."/>
            <person name="Bristow J."/>
            <person name="Eisen J.A."/>
            <person name="Markowitz V."/>
            <person name="Hugenholtz P."/>
            <person name="Kyrpides N.C."/>
            <person name="Klenk H.-P."/>
            <person name="Lapidus A."/>
        </authorList>
    </citation>
    <scope>NUCLEOTIDE SEQUENCE [LARGE SCALE GENOMIC DNA]</scope>
    <source>
        <strain evidence="4">DSM 15894 / CECT 5975 / LMG 20990 / XIL07</strain>
    </source>
</reference>
<dbReference type="AlphaFoldDB" id="D1BZV1"/>
<dbReference type="Pfam" id="PF13091">
    <property type="entry name" value="PLDc_2"/>
    <property type="match status" value="1"/>
</dbReference>
<dbReference type="PROSITE" id="PS51194">
    <property type="entry name" value="HELICASE_CTER"/>
    <property type="match status" value="1"/>
</dbReference>
<dbReference type="SUPFAM" id="SSF52540">
    <property type="entry name" value="P-loop containing nucleoside triphosphate hydrolases"/>
    <property type="match status" value="1"/>
</dbReference>
<dbReference type="Pfam" id="PF26350">
    <property type="entry name" value="DUF8090"/>
    <property type="match status" value="1"/>
</dbReference>
<dbReference type="eggNOG" id="COG1061">
    <property type="taxonomic scope" value="Bacteria"/>
</dbReference>
<dbReference type="PROSITE" id="PS51192">
    <property type="entry name" value="HELICASE_ATP_BIND_1"/>
    <property type="match status" value="1"/>
</dbReference>
<proteinExistence type="predicted"/>
<dbReference type="Pfam" id="PF11907">
    <property type="entry name" value="DUF3427"/>
    <property type="match status" value="1"/>
</dbReference>
<name>D1BZV1_XYLCX</name>
<feature type="domain" description="Helicase C-terminal" evidence="2">
    <location>
        <begin position="446"/>
        <end position="607"/>
    </location>
</feature>
<dbReference type="GO" id="GO:0005829">
    <property type="term" value="C:cytosol"/>
    <property type="evidence" value="ECO:0007669"/>
    <property type="project" value="TreeGrafter"/>
</dbReference>
<evidence type="ECO:0000313" key="3">
    <source>
        <dbReference type="EMBL" id="ACZ32079.1"/>
    </source>
</evidence>
<dbReference type="REBASE" id="38578">
    <property type="entry name" value="Xce15894ORF3077P"/>
</dbReference>
<protein>
    <submittedName>
        <fullName evidence="3">Type III restriction protein res subunit</fullName>
    </submittedName>
</protein>
<dbReference type="CDD" id="cd09204">
    <property type="entry name" value="PLDc_N_DEXD_b2"/>
    <property type="match status" value="1"/>
</dbReference>
<dbReference type="SMART" id="SM00487">
    <property type="entry name" value="DEXDc"/>
    <property type="match status" value="1"/>
</dbReference>